<dbReference type="AlphaFoldDB" id="A0A367XRG7"/>
<evidence type="ECO:0000313" key="2">
    <source>
        <dbReference type="EMBL" id="RCK55382.1"/>
    </source>
</evidence>
<dbReference type="PANTHER" id="PTHR22684">
    <property type="entry name" value="NULP1-RELATED"/>
    <property type="match status" value="1"/>
</dbReference>
<name>A0A367XRG7_9ASCO</name>
<proteinExistence type="predicted"/>
<reference evidence="2 3" key="1">
    <citation type="submission" date="2018-06" db="EMBL/GenBank/DDBJ databases">
        <title>Whole genome sequencing of Candida tropicalis (genome annotated by CSBL at Korea University).</title>
        <authorList>
            <person name="Ahn J."/>
        </authorList>
    </citation>
    <scope>NUCLEOTIDE SEQUENCE [LARGE SCALE GENOMIC DNA]</scope>
    <source>
        <strain evidence="2 3">ATCC 20962</strain>
    </source>
</reference>
<protein>
    <submittedName>
        <fullName evidence="2">Ribosome quality control complex subunit 1</fullName>
    </submittedName>
</protein>
<feature type="region of interest" description="Disordered" evidence="1">
    <location>
        <begin position="28"/>
        <end position="101"/>
    </location>
</feature>
<evidence type="ECO:0000313" key="3">
    <source>
        <dbReference type="Proteomes" id="UP000253472"/>
    </source>
</evidence>
<keyword evidence="3" id="KW-1185">Reference proteome</keyword>
<accession>A0A367XRG7</accession>
<dbReference type="EMBL" id="QLNQ01000030">
    <property type="protein sequence ID" value="RCK55382.1"/>
    <property type="molecule type" value="Genomic_DNA"/>
</dbReference>
<evidence type="ECO:0000256" key="1">
    <source>
        <dbReference type="SAM" id="MobiDB-lite"/>
    </source>
</evidence>
<feature type="compositionally biased region" description="Acidic residues" evidence="1">
    <location>
        <begin position="41"/>
        <end position="52"/>
    </location>
</feature>
<dbReference type="OrthoDB" id="205993at2759"/>
<dbReference type="GO" id="GO:1990112">
    <property type="term" value="C:RQC complex"/>
    <property type="evidence" value="ECO:0007669"/>
    <property type="project" value="TreeGrafter"/>
</dbReference>
<feature type="compositionally biased region" description="Acidic residues" evidence="1">
    <location>
        <begin position="67"/>
        <end position="76"/>
    </location>
</feature>
<dbReference type="GO" id="GO:1990116">
    <property type="term" value="P:ribosome-associated ubiquitin-dependent protein catabolic process"/>
    <property type="evidence" value="ECO:0007669"/>
    <property type="project" value="TreeGrafter"/>
</dbReference>
<sequence length="713" mass="81961">MNHRHKASTLVTNSDMSARALKRLERQRLEKELSATPEGLVDNDDEEEEEYEEPAKPKINAFALLNDQDESEDDGSDLDKPEPPKEEIEPATLPTKSAKKLKKKKAKKKAVKKDVDDYSDDEFDRILQEVKQKDEMSHEGLPAADFKLLDAYDFEEELDLMTEPQDVYDSNFKYFTTKRLKESLPLLSIGSAANLDQDNEYKILFGNLSMDAIDDANASTALAISPEVLQQFKRLARLTRGWGGKDRRGVPGTTRKLLLSKIRDDWLPTTLKPMNMEEIRPEDYVKFLDYKEEEVSLEELQMKVQSEAELGVKYFQFSKINDIKERVANTRFYASVVMTPDPESLMQLLQQYPYHVETLLQVAMVLLRQGDNKATSNALVERALFAFDRTFHKNFHELLSLASNGLVRLPYERFMNRQFHLCLFRYIVALGERSTFYTALTYCKLLLSLNPAEDPLGVRYFIDFYAIMSEEFKYLVQFTESPLVKTYTKWLTPGLAFSTVLAHLKLDQTDKAREALRHAFGHHPYTAFRLYQLIGLGSDLPFKDSSFNVSTEVLIATETYLVRCGVMWNDQGHRQFLHDELQKLFVGWKPEKSKTTSSSLFGLLGFSSGSENEEVPFNLLRFAILSGENRIIAKLPQKLLSRNDLFEYDLVPPNQSTDQPMVLGMLQQTSKIVDHLIDYVDQNLLGSIIQNRTAEEQDFDEILRGIEQQNVND</sequence>
<dbReference type="STRING" id="5486.A0A367XRG7"/>
<comment type="caution">
    <text evidence="2">The sequence shown here is derived from an EMBL/GenBank/DDBJ whole genome shotgun (WGS) entry which is preliminary data.</text>
</comment>
<organism evidence="2 3">
    <name type="scientific">Candida viswanathii</name>
    <dbReference type="NCBI Taxonomy" id="5486"/>
    <lineage>
        <taxon>Eukaryota</taxon>
        <taxon>Fungi</taxon>
        <taxon>Dikarya</taxon>
        <taxon>Ascomycota</taxon>
        <taxon>Saccharomycotina</taxon>
        <taxon>Pichiomycetes</taxon>
        <taxon>Debaryomycetaceae</taxon>
        <taxon>Candida/Lodderomyces clade</taxon>
        <taxon>Candida</taxon>
    </lineage>
</organism>
<gene>
    <name evidence="2" type="primary">RQC1_1</name>
    <name evidence="2" type="ORF">Cantr_04291</name>
</gene>
<dbReference type="PANTHER" id="PTHR22684:SF0">
    <property type="entry name" value="RIBOSOME QUALITY CONTROL COMPLEX SUBUNIT TCF25"/>
    <property type="match status" value="1"/>
</dbReference>
<feature type="compositionally biased region" description="Basic and acidic residues" evidence="1">
    <location>
        <begin position="77"/>
        <end position="88"/>
    </location>
</feature>
<dbReference type="InterPro" id="IPR006994">
    <property type="entry name" value="TCF25/Rqc1"/>
</dbReference>
<dbReference type="Pfam" id="PF04910">
    <property type="entry name" value="Tcf25"/>
    <property type="match status" value="1"/>
</dbReference>
<dbReference type="Proteomes" id="UP000253472">
    <property type="component" value="Unassembled WGS sequence"/>
</dbReference>
<dbReference type="GO" id="GO:0072344">
    <property type="term" value="P:rescue of stalled ribosome"/>
    <property type="evidence" value="ECO:0007669"/>
    <property type="project" value="TreeGrafter"/>
</dbReference>